<reference evidence="2 3" key="1">
    <citation type="submission" date="2015-07" db="EMBL/GenBank/DDBJ databases">
        <authorList>
            <person name="Noorani M."/>
        </authorList>
    </citation>
    <scope>NUCLEOTIDE SEQUENCE [LARGE SCALE GENOMIC DNA]</scope>
    <source>
        <strain evidence="2 3">CECT 5088</strain>
    </source>
</reference>
<sequence>MQLGLLSTFLVLGIAAAIGLAGALFMTRPEDLPFCHVGTDAEYADWLASHDDRGVAPRPDGPVRTAAFVLDPPFPFERDDLTIAQAYSELKGRQVIFHDGPIPGDRVLTAVLPVADPTAPEVLILGFPLYRRSANMACVWAGEEYLTLPRRRTRRAGGSTCCASRWRRRTAERGRHGSRRRGDSPPTLA</sequence>
<dbReference type="Proteomes" id="UP000048908">
    <property type="component" value="Unassembled WGS sequence"/>
</dbReference>
<evidence type="ECO:0000256" key="1">
    <source>
        <dbReference type="SAM" id="MobiDB-lite"/>
    </source>
</evidence>
<feature type="region of interest" description="Disordered" evidence="1">
    <location>
        <begin position="168"/>
        <end position="189"/>
    </location>
</feature>
<dbReference type="STRING" id="282197.SAMN04488517_10694"/>
<dbReference type="AlphaFoldDB" id="A0A0M6XNK0"/>
<organism evidence="2 3">
    <name type="scientific">Jannaschia rubra</name>
    <dbReference type="NCBI Taxonomy" id="282197"/>
    <lineage>
        <taxon>Bacteria</taxon>
        <taxon>Pseudomonadati</taxon>
        <taxon>Pseudomonadota</taxon>
        <taxon>Alphaproteobacteria</taxon>
        <taxon>Rhodobacterales</taxon>
        <taxon>Roseobacteraceae</taxon>
        <taxon>Jannaschia</taxon>
    </lineage>
</organism>
<dbReference type="EMBL" id="CXPG01000011">
    <property type="protein sequence ID" value="CTQ31771.1"/>
    <property type="molecule type" value="Genomic_DNA"/>
</dbReference>
<evidence type="ECO:0000313" key="3">
    <source>
        <dbReference type="Proteomes" id="UP000048908"/>
    </source>
</evidence>
<protein>
    <submittedName>
        <fullName evidence="2">Uncharacterized protein</fullName>
    </submittedName>
</protein>
<evidence type="ECO:0000313" key="2">
    <source>
        <dbReference type="EMBL" id="CTQ31771.1"/>
    </source>
</evidence>
<name>A0A0M6XNK0_9RHOB</name>
<keyword evidence="3" id="KW-1185">Reference proteome</keyword>
<proteinExistence type="predicted"/>
<accession>A0A0M6XNK0</accession>
<gene>
    <name evidence="2" type="ORF">JAN5088_00530</name>
</gene>
<feature type="compositionally biased region" description="Basic and acidic residues" evidence="1">
    <location>
        <begin position="169"/>
        <end position="183"/>
    </location>
</feature>